<dbReference type="Gene3D" id="1.10.10.10">
    <property type="entry name" value="Winged helix-like DNA-binding domain superfamily/Winged helix DNA-binding domain"/>
    <property type="match status" value="1"/>
</dbReference>
<dbReference type="EMBL" id="QVXO01000029">
    <property type="protein sequence ID" value="RPJ90250.1"/>
    <property type="molecule type" value="Genomic_DNA"/>
</dbReference>
<dbReference type="Pfam" id="PF07729">
    <property type="entry name" value="FCD"/>
    <property type="match status" value="1"/>
</dbReference>
<dbReference type="InterPro" id="IPR000524">
    <property type="entry name" value="Tscrpt_reg_HTH_GntR"/>
</dbReference>
<dbReference type="PANTHER" id="PTHR43537:SF49">
    <property type="entry name" value="TRANSCRIPTIONAL REGULATORY PROTEIN"/>
    <property type="match status" value="1"/>
</dbReference>
<accession>A0A424WAQ5</accession>
<dbReference type="CDD" id="cd07377">
    <property type="entry name" value="WHTH_GntR"/>
    <property type="match status" value="1"/>
</dbReference>
<dbReference type="PANTHER" id="PTHR43537">
    <property type="entry name" value="TRANSCRIPTIONAL REGULATOR, GNTR FAMILY"/>
    <property type="match status" value="1"/>
</dbReference>
<dbReference type="AlphaFoldDB" id="A0A424WAQ5"/>
<keyword evidence="1" id="KW-0805">Transcription regulation</keyword>
<dbReference type="SMART" id="SM00895">
    <property type="entry name" value="FCD"/>
    <property type="match status" value="1"/>
</dbReference>
<dbReference type="Gene3D" id="1.20.120.530">
    <property type="entry name" value="GntR ligand-binding domain-like"/>
    <property type="match status" value="1"/>
</dbReference>
<dbReference type="OrthoDB" id="5343379at2"/>
<dbReference type="InterPro" id="IPR011711">
    <property type="entry name" value="GntR_C"/>
</dbReference>
<evidence type="ECO:0000313" key="6">
    <source>
        <dbReference type="Proteomes" id="UP000285324"/>
    </source>
</evidence>
<proteinExistence type="predicted"/>
<dbReference type="SMART" id="SM00345">
    <property type="entry name" value="HTH_GNTR"/>
    <property type="match status" value="1"/>
</dbReference>
<dbReference type="RefSeq" id="WP_118933295.1">
    <property type="nucleotide sequence ID" value="NZ_CP061008.1"/>
</dbReference>
<gene>
    <name evidence="5" type="ORF">DY367_18855</name>
</gene>
<dbReference type="InterPro" id="IPR008920">
    <property type="entry name" value="TF_FadR/GntR_C"/>
</dbReference>
<dbReference type="GO" id="GO:0003700">
    <property type="term" value="F:DNA-binding transcription factor activity"/>
    <property type="evidence" value="ECO:0007669"/>
    <property type="project" value="InterPro"/>
</dbReference>
<dbReference type="GO" id="GO:0003677">
    <property type="term" value="F:DNA binding"/>
    <property type="evidence" value="ECO:0007669"/>
    <property type="project" value="UniProtKB-KW"/>
</dbReference>
<sequence length="258" mass="28026">MQKPYPATAADRIRQTLEDQIVNAELPPGLALDEALLAQRCGVSRTPVRDALLQLSAQGFVHIKPRVGIFVAALEPGELANMFETLAYLEGLCAGLASQRITQAGRAELLAAHRDAEPARAASRPGGYAAANLAFHDILYRASGNSYLIQQIMAIRKRTHPYRLRHFDQPGRLACSWREHAGVLEAVLDGDERAASQAATRHIVEGGQQFREFAERFPQGLYAAVGSMRAAEQAAPAAATLAWLYGPRTAGRHTKPVN</sequence>
<dbReference type="InterPro" id="IPR036390">
    <property type="entry name" value="WH_DNA-bd_sf"/>
</dbReference>
<dbReference type="Proteomes" id="UP000285324">
    <property type="component" value="Unassembled WGS sequence"/>
</dbReference>
<dbReference type="SUPFAM" id="SSF46785">
    <property type="entry name" value="Winged helix' DNA-binding domain"/>
    <property type="match status" value="1"/>
</dbReference>
<evidence type="ECO:0000259" key="4">
    <source>
        <dbReference type="PROSITE" id="PS50949"/>
    </source>
</evidence>
<reference evidence="5 6" key="1">
    <citation type="submission" date="2018-08" db="EMBL/GenBank/DDBJ databases">
        <title>Achromobacter xylosoxidans Genome sequencing and assembly.</title>
        <authorList>
            <person name="Wang R."/>
            <person name="Rensing C."/>
            <person name="Li Y."/>
        </authorList>
    </citation>
    <scope>NUCLEOTIDE SEQUENCE [LARGE SCALE GENOMIC DNA]</scope>
    <source>
        <strain evidence="5 6">GD003A</strain>
    </source>
</reference>
<dbReference type="Pfam" id="PF00392">
    <property type="entry name" value="GntR"/>
    <property type="match status" value="1"/>
</dbReference>
<comment type="caution">
    <text evidence="5">The sequence shown here is derived from an EMBL/GenBank/DDBJ whole genome shotgun (WGS) entry which is preliminary data.</text>
</comment>
<name>A0A424WAQ5_ALCXX</name>
<dbReference type="PROSITE" id="PS50949">
    <property type="entry name" value="HTH_GNTR"/>
    <property type="match status" value="1"/>
</dbReference>
<evidence type="ECO:0000256" key="2">
    <source>
        <dbReference type="ARBA" id="ARBA00023125"/>
    </source>
</evidence>
<protein>
    <submittedName>
        <fullName evidence="5">GntR family transcriptional regulator</fullName>
    </submittedName>
</protein>
<evidence type="ECO:0000256" key="1">
    <source>
        <dbReference type="ARBA" id="ARBA00023015"/>
    </source>
</evidence>
<feature type="domain" description="HTH gntR-type" evidence="4">
    <location>
        <begin position="7"/>
        <end position="74"/>
    </location>
</feature>
<dbReference type="SUPFAM" id="SSF48008">
    <property type="entry name" value="GntR ligand-binding domain-like"/>
    <property type="match status" value="1"/>
</dbReference>
<evidence type="ECO:0000313" key="5">
    <source>
        <dbReference type="EMBL" id="RPJ90250.1"/>
    </source>
</evidence>
<keyword evidence="2" id="KW-0238">DNA-binding</keyword>
<keyword evidence="3" id="KW-0804">Transcription</keyword>
<evidence type="ECO:0000256" key="3">
    <source>
        <dbReference type="ARBA" id="ARBA00023163"/>
    </source>
</evidence>
<dbReference type="InterPro" id="IPR036388">
    <property type="entry name" value="WH-like_DNA-bd_sf"/>
</dbReference>
<organism evidence="5 6">
    <name type="scientific">Alcaligenes xylosoxydans xylosoxydans</name>
    <name type="common">Achromobacter xylosoxidans</name>
    <dbReference type="NCBI Taxonomy" id="85698"/>
    <lineage>
        <taxon>Bacteria</taxon>
        <taxon>Pseudomonadati</taxon>
        <taxon>Pseudomonadota</taxon>
        <taxon>Betaproteobacteria</taxon>
        <taxon>Burkholderiales</taxon>
        <taxon>Alcaligenaceae</taxon>
        <taxon>Achromobacter</taxon>
    </lineage>
</organism>